<sequence>MSTAANVPKALLQQLIQTFPHRFSYAFAYGSGVFTQNITKTDDNKKDADLRKNMIDLILVTDDSQDFHHKNLIRNRSHYSVLGSLGPKWLTTIQESFGAKVYFNTLIQMDDYLIKYGVISTKHLIADCLDWQTLYISGRLHKPVVVLQEPTSSDLSTALAINIESAIHSALILLSETFTEEQLYTTIAGLSYLGDFRMTFGEDKQKVQKIVRPQIHNFRHLYQPLITSKTLSRLVDWNPHSKAYRQDCSPNSLYYHLNHLPKTVERYVSDEWNRESRHPFTDMDELLKNLANSIECKTYVKQAIHRIVQNSSMSQSFKGLFTAGLLKSFRYSNQKISKMFRIFENP</sequence>
<comment type="pathway">
    <text evidence="4">Lipid metabolism.</text>
</comment>
<organism evidence="21">
    <name type="scientific">Oppiella nova</name>
    <dbReference type="NCBI Taxonomy" id="334625"/>
    <lineage>
        <taxon>Eukaryota</taxon>
        <taxon>Metazoa</taxon>
        <taxon>Ecdysozoa</taxon>
        <taxon>Arthropoda</taxon>
        <taxon>Chelicerata</taxon>
        <taxon>Arachnida</taxon>
        <taxon>Acari</taxon>
        <taxon>Acariformes</taxon>
        <taxon>Sarcoptiformes</taxon>
        <taxon>Oribatida</taxon>
        <taxon>Brachypylina</taxon>
        <taxon>Oppioidea</taxon>
        <taxon>Oppiidae</taxon>
        <taxon>Oppiella</taxon>
    </lineage>
</organism>
<dbReference type="PIRSF" id="PIRSF028840">
    <property type="entry name" value="Mmp37"/>
    <property type="match status" value="1"/>
</dbReference>
<evidence type="ECO:0000256" key="16">
    <source>
        <dbReference type="ARBA" id="ARBA00023209"/>
    </source>
</evidence>
<keyword evidence="15 20" id="KW-0472">Membrane</keyword>
<evidence type="ECO:0000256" key="13">
    <source>
        <dbReference type="ARBA" id="ARBA00023098"/>
    </source>
</evidence>
<comment type="similarity">
    <text evidence="5 20">Belongs to the TAM41 family.</text>
</comment>
<keyword evidence="10 20" id="KW-0548">Nucleotidyltransferase</keyword>
<evidence type="ECO:0000256" key="10">
    <source>
        <dbReference type="ARBA" id="ARBA00022695"/>
    </source>
</evidence>
<protein>
    <recommendedName>
        <fullName evidence="7 20">Phosphatidate cytidylyltransferase, mitochondrial</fullName>
        <ecNumber evidence="6 20">2.7.7.41</ecNumber>
    </recommendedName>
    <alternativeName>
        <fullName evidence="18 20">CDP-diacylglycerol synthase</fullName>
    </alternativeName>
    <alternativeName>
        <fullName evidence="19 20">Mitochondrial translocator assembly and maintenance protein 41 homolog</fullName>
    </alternativeName>
</protein>
<reference evidence="21" key="1">
    <citation type="submission" date="2020-11" db="EMBL/GenBank/DDBJ databases">
        <authorList>
            <person name="Tran Van P."/>
        </authorList>
    </citation>
    <scope>NUCLEOTIDE SEQUENCE</scope>
</reference>
<evidence type="ECO:0000313" key="21">
    <source>
        <dbReference type="EMBL" id="CAD7657375.1"/>
    </source>
</evidence>
<dbReference type="EC" id="2.7.7.41" evidence="6 20"/>
<evidence type="ECO:0000256" key="18">
    <source>
        <dbReference type="ARBA" id="ARBA00029893"/>
    </source>
</evidence>
<dbReference type="PANTHER" id="PTHR13619:SF0">
    <property type="entry name" value="PHOSPHATIDATE CYTIDYLYLTRANSFERASE, MITOCHONDRIAL"/>
    <property type="match status" value="1"/>
</dbReference>
<dbReference type="InterPro" id="IPR015222">
    <property type="entry name" value="Tam41"/>
</dbReference>
<evidence type="ECO:0000256" key="4">
    <source>
        <dbReference type="ARBA" id="ARBA00005189"/>
    </source>
</evidence>
<dbReference type="EMBL" id="OC927716">
    <property type="protein sequence ID" value="CAD7657375.1"/>
    <property type="molecule type" value="Genomic_DNA"/>
</dbReference>
<evidence type="ECO:0000256" key="14">
    <source>
        <dbReference type="ARBA" id="ARBA00023128"/>
    </source>
</evidence>
<name>A0A7R9MBX8_9ACAR</name>
<evidence type="ECO:0000256" key="1">
    <source>
        <dbReference type="ARBA" id="ARBA00001946"/>
    </source>
</evidence>
<evidence type="ECO:0000256" key="3">
    <source>
        <dbReference type="ARBA" id="ARBA00005119"/>
    </source>
</evidence>
<dbReference type="OrthoDB" id="341477at2759"/>
<keyword evidence="9 20" id="KW-0808">Transferase</keyword>
<evidence type="ECO:0000256" key="19">
    <source>
        <dbReference type="ARBA" id="ARBA00031502"/>
    </source>
</evidence>
<dbReference type="AlphaFoldDB" id="A0A7R9MBX8"/>
<dbReference type="Proteomes" id="UP000728032">
    <property type="component" value="Unassembled WGS sequence"/>
</dbReference>
<comment type="cofactor">
    <cofactor evidence="1 20">
        <name>Mg(2+)</name>
        <dbReference type="ChEBI" id="CHEBI:18420"/>
    </cofactor>
</comment>
<dbReference type="EMBL" id="CAJPVJ010012891">
    <property type="protein sequence ID" value="CAG2174561.1"/>
    <property type="molecule type" value="Genomic_DNA"/>
</dbReference>
<keyword evidence="12 20" id="KW-0460">Magnesium</keyword>
<dbReference type="PANTHER" id="PTHR13619">
    <property type="entry name" value="PHOSPHATIDATE CYTIDYLYLTRANSFERASE, MITOCHONDRIAL"/>
    <property type="match status" value="1"/>
</dbReference>
<keyword evidence="8 20" id="KW-0444">Lipid biosynthesis</keyword>
<evidence type="ECO:0000256" key="7">
    <source>
        <dbReference type="ARBA" id="ARBA00018337"/>
    </source>
</evidence>
<proteinExistence type="inferred from homology"/>
<evidence type="ECO:0000313" key="22">
    <source>
        <dbReference type="Proteomes" id="UP000728032"/>
    </source>
</evidence>
<keyword evidence="16 20" id="KW-0594">Phospholipid biosynthesis</keyword>
<dbReference type="GO" id="GO:0005743">
    <property type="term" value="C:mitochondrial inner membrane"/>
    <property type="evidence" value="ECO:0007669"/>
    <property type="project" value="UniProtKB-SubCell"/>
</dbReference>
<dbReference type="GO" id="GO:0016024">
    <property type="term" value="P:CDP-diacylglycerol biosynthetic process"/>
    <property type="evidence" value="ECO:0007669"/>
    <property type="project" value="UniProtKB-UniRule"/>
</dbReference>
<dbReference type="GO" id="GO:0032049">
    <property type="term" value="P:cardiolipin biosynthetic process"/>
    <property type="evidence" value="ECO:0007669"/>
    <property type="project" value="UniProtKB-UniRule"/>
</dbReference>
<keyword evidence="11 20" id="KW-0999">Mitochondrion inner membrane</keyword>
<keyword evidence="13 20" id="KW-0443">Lipid metabolism</keyword>
<evidence type="ECO:0000256" key="2">
    <source>
        <dbReference type="ARBA" id="ARBA00004443"/>
    </source>
</evidence>
<evidence type="ECO:0000256" key="17">
    <source>
        <dbReference type="ARBA" id="ARBA00023264"/>
    </source>
</evidence>
<dbReference type="UniPathway" id="UPA00557">
    <property type="reaction ID" value="UER00614"/>
</dbReference>
<evidence type="ECO:0000256" key="20">
    <source>
        <dbReference type="PIRNR" id="PIRNR028840"/>
    </source>
</evidence>
<comment type="function">
    <text evidence="20">Catalyzes the conversion of phosphatidic acid (PA) to CDP-diacylglycerol (CDP-DAG), an essential intermediate in the synthesis of phosphatidylglycerol, cardiolipin and phosphatidylinositol.</text>
</comment>
<comment type="subcellular location">
    <subcellularLocation>
        <location evidence="2 20">Mitochondrion inner membrane</location>
        <topology evidence="2 20">Peripheral membrane protein</topology>
        <orientation evidence="2 20">Matrix side</orientation>
    </subcellularLocation>
</comment>
<keyword evidence="22" id="KW-1185">Reference proteome</keyword>
<dbReference type="Pfam" id="PF09139">
    <property type="entry name" value="Tam41_Mmp37"/>
    <property type="match status" value="1"/>
</dbReference>
<evidence type="ECO:0000256" key="15">
    <source>
        <dbReference type="ARBA" id="ARBA00023136"/>
    </source>
</evidence>
<accession>A0A7R9MBX8</accession>
<evidence type="ECO:0000256" key="9">
    <source>
        <dbReference type="ARBA" id="ARBA00022679"/>
    </source>
</evidence>
<gene>
    <name evidence="21" type="ORF">ONB1V03_LOCUS14005</name>
</gene>
<comment type="pathway">
    <text evidence="3 20">Phospholipid metabolism; CDP-diacylglycerol biosynthesis; CDP-diacylglycerol from sn-glycerol 3-phosphate: step 3/3.</text>
</comment>
<evidence type="ECO:0000256" key="11">
    <source>
        <dbReference type="ARBA" id="ARBA00022792"/>
    </source>
</evidence>
<comment type="catalytic activity">
    <reaction evidence="20">
        <text>a 1,2-diacyl-sn-glycero-3-phosphate + CTP + H(+) = a CDP-1,2-diacyl-sn-glycerol + diphosphate</text>
        <dbReference type="Rhea" id="RHEA:16229"/>
        <dbReference type="ChEBI" id="CHEBI:15378"/>
        <dbReference type="ChEBI" id="CHEBI:33019"/>
        <dbReference type="ChEBI" id="CHEBI:37563"/>
        <dbReference type="ChEBI" id="CHEBI:58332"/>
        <dbReference type="ChEBI" id="CHEBI:58608"/>
        <dbReference type="EC" id="2.7.7.41"/>
    </reaction>
</comment>
<evidence type="ECO:0000256" key="5">
    <source>
        <dbReference type="ARBA" id="ARBA00005458"/>
    </source>
</evidence>
<keyword evidence="17 20" id="KW-1208">Phospholipid metabolism</keyword>
<evidence type="ECO:0000256" key="6">
    <source>
        <dbReference type="ARBA" id="ARBA00012487"/>
    </source>
</evidence>
<keyword evidence="14 20" id="KW-0496">Mitochondrion</keyword>
<evidence type="ECO:0000256" key="8">
    <source>
        <dbReference type="ARBA" id="ARBA00022516"/>
    </source>
</evidence>
<evidence type="ECO:0000256" key="12">
    <source>
        <dbReference type="ARBA" id="ARBA00022842"/>
    </source>
</evidence>
<dbReference type="GO" id="GO:0004605">
    <property type="term" value="F:phosphatidate cytidylyltransferase activity"/>
    <property type="evidence" value="ECO:0007669"/>
    <property type="project" value="UniProtKB-UniRule"/>
</dbReference>